<reference evidence="1 2" key="1">
    <citation type="submission" date="2020-10" db="EMBL/GenBank/DDBJ databases">
        <title>Blautia liquoris sp.nov., isolated from the mud in a fermentation cellar used for the production of Chinese strong-flavoured liquor.</title>
        <authorList>
            <person name="Lu L."/>
        </authorList>
    </citation>
    <scope>NUCLEOTIDE SEQUENCE [LARGE SCALE GENOMIC DNA]</scope>
    <source>
        <strain evidence="1 2">LZLJ-3</strain>
    </source>
</reference>
<accession>A0A7M2RKE7</accession>
<dbReference type="RefSeq" id="WP_193736912.1">
    <property type="nucleotide sequence ID" value="NZ_CP063304.1"/>
</dbReference>
<sequence length="60" mass="6897">MGRVSEKVALGRTLFSVMYDEIIEKDGSVNEKKLSELLSDWIQICKTSKASEMEQEMKKK</sequence>
<evidence type="ECO:0000313" key="1">
    <source>
        <dbReference type="EMBL" id="QOV20598.1"/>
    </source>
</evidence>
<gene>
    <name evidence="1" type="ORF">INP51_06595</name>
</gene>
<dbReference type="Proteomes" id="UP000593601">
    <property type="component" value="Chromosome"/>
</dbReference>
<keyword evidence="2" id="KW-1185">Reference proteome</keyword>
<dbReference type="AlphaFoldDB" id="A0A7M2RKE7"/>
<organism evidence="1 2">
    <name type="scientific">Blautia liquoris</name>
    <dbReference type="NCBI Taxonomy" id="2779518"/>
    <lineage>
        <taxon>Bacteria</taxon>
        <taxon>Bacillati</taxon>
        <taxon>Bacillota</taxon>
        <taxon>Clostridia</taxon>
        <taxon>Lachnospirales</taxon>
        <taxon>Lachnospiraceae</taxon>
        <taxon>Blautia</taxon>
    </lineage>
</organism>
<evidence type="ECO:0000313" key="2">
    <source>
        <dbReference type="Proteomes" id="UP000593601"/>
    </source>
</evidence>
<dbReference type="KEGG" id="bliq:INP51_06595"/>
<protein>
    <submittedName>
        <fullName evidence="1">Uncharacterized protein</fullName>
    </submittedName>
</protein>
<proteinExistence type="predicted"/>
<dbReference type="EMBL" id="CP063304">
    <property type="protein sequence ID" value="QOV20598.1"/>
    <property type="molecule type" value="Genomic_DNA"/>
</dbReference>
<name>A0A7M2RKE7_9FIRM</name>